<evidence type="ECO:0000313" key="4">
    <source>
        <dbReference type="EMBL" id="PJA20190.1"/>
    </source>
</evidence>
<dbReference type="CDD" id="cd03801">
    <property type="entry name" value="GT4_PimA-like"/>
    <property type="match status" value="1"/>
</dbReference>
<proteinExistence type="predicted"/>
<evidence type="ECO:0000313" key="5">
    <source>
        <dbReference type="Proteomes" id="UP000230137"/>
    </source>
</evidence>
<keyword evidence="1" id="KW-0328">Glycosyltransferase</keyword>
<comment type="caution">
    <text evidence="4">The sequence shown here is derived from an EMBL/GenBank/DDBJ whole genome shotgun (WGS) entry which is preliminary data.</text>
</comment>
<dbReference type="GO" id="GO:0016757">
    <property type="term" value="F:glycosyltransferase activity"/>
    <property type="evidence" value="ECO:0007669"/>
    <property type="project" value="UniProtKB-KW"/>
</dbReference>
<dbReference type="Proteomes" id="UP000230137">
    <property type="component" value="Unassembled WGS sequence"/>
</dbReference>
<gene>
    <name evidence="4" type="ORF">COX60_02425</name>
</gene>
<dbReference type="Pfam" id="PF00534">
    <property type="entry name" value="Glycos_transf_1"/>
    <property type="match status" value="1"/>
</dbReference>
<sequence>MKILLVAPFFFEPHRWMISAYKTALNLSKDNQVIVLTTGKKRYEKISNNLTIYRLKDYFLPDPINYSFVPKLFSKFFQLVKNNKPDIILVNKYMFYTSLVVLFARFKKIKIPIVVATDTFPGLNWHPRFILVDWVMKIYNYLIGIPILKKANKVILYHSGNIETAKKLKLNYTVIHNGIETEKITNAKPPTDLIKKTNEIWIGYVGRLESVKGWDLLAKSALKITKKYKNIKFIFVGNKNGKDKLLEKYRHPQILFTGHRVDALGIYKLFDIFVLPSFSEGLPNALMEAMASGCVCIAHNVGGVKDLIEHKVNGLIINNNSPITICKMIQYCLDNKNLHKKLSTNAKNKIFSQYNWDNIVNEYIQLFDDIKK</sequence>
<feature type="domain" description="Glycosyl transferase family 1" evidence="3">
    <location>
        <begin position="195"/>
        <end position="348"/>
    </location>
</feature>
<protein>
    <recommendedName>
        <fullName evidence="3">Glycosyl transferase family 1 domain-containing protein</fullName>
    </recommendedName>
</protein>
<reference evidence="5" key="1">
    <citation type="submission" date="2017-09" db="EMBL/GenBank/DDBJ databases">
        <title>Depth-based differentiation of microbial function through sediment-hosted aquifers and enrichment of novel symbionts in the deep terrestrial subsurface.</title>
        <authorList>
            <person name="Probst A.J."/>
            <person name="Ladd B."/>
            <person name="Jarett J.K."/>
            <person name="Geller-Mcgrath D.E."/>
            <person name="Sieber C.M.K."/>
            <person name="Emerson J.B."/>
            <person name="Anantharaman K."/>
            <person name="Thomas B.C."/>
            <person name="Malmstrom R."/>
            <person name="Stieglmeier M."/>
            <person name="Klingl A."/>
            <person name="Woyke T."/>
            <person name="Ryan C.M."/>
            <person name="Banfield J.F."/>
        </authorList>
    </citation>
    <scope>NUCLEOTIDE SEQUENCE [LARGE SCALE GENOMIC DNA]</scope>
</reference>
<dbReference type="Gene3D" id="3.40.50.2000">
    <property type="entry name" value="Glycogen Phosphorylase B"/>
    <property type="match status" value="2"/>
</dbReference>
<evidence type="ECO:0000256" key="1">
    <source>
        <dbReference type="ARBA" id="ARBA00022676"/>
    </source>
</evidence>
<organism evidence="4 5">
    <name type="scientific">Candidatus Berkelbacteria bacterium CG_4_10_14_0_2_um_filter_35_9_33_12</name>
    <dbReference type="NCBI Taxonomy" id="1974499"/>
    <lineage>
        <taxon>Bacteria</taxon>
        <taxon>Candidatus Berkelbacteria</taxon>
    </lineage>
</organism>
<evidence type="ECO:0000259" key="3">
    <source>
        <dbReference type="Pfam" id="PF00534"/>
    </source>
</evidence>
<name>A0A2M7W416_9BACT</name>
<accession>A0A2M7W416</accession>
<dbReference type="InterPro" id="IPR001296">
    <property type="entry name" value="Glyco_trans_1"/>
</dbReference>
<dbReference type="SUPFAM" id="SSF53756">
    <property type="entry name" value="UDP-Glycosyltransferase/glycogen phosphorylase"/>
    <property type="match status" value="1"/>
</dbReference>
<dbReference type="AlphaFoldDB" id="A0A2M7W416"/>
<dbReference type="PANTHER" id="PTHR12526">
    <property type="entry name" value="GLYCOSYLTRANSFERASE"/>
    <property type="match status" value="1"/>
</dbReference>
<keyword evidence="2" id="KW-0808">Transferase</keyword>
<dbReference type="PANTHER" id="PTHR12526:SF629">
    <property type="entry name" value="TEICHURONIC ACID BIOSYNTHESIS GLYCOSYLTRANSFERASE TUAH-RELATED"/>
    <property type="match status" value="1"/>
</dbReference>
<dbReference type="EMBL" id="PFQF01000034">
    <property type="protein sequence ID" value="PJA20190.1"/>
    <property type="molecule type" value="Genomic_DNA"/>
</dbReference>
<evidence type="ECO:0000256" key="2">
    <source>
        <dbReference type="ARBA" id="ARBA00022679"/>
    </source>
</evidence>